<evidence type="ECO:0000256" key="3">
    <source>
        <dbReference type="ARBA" id="ARBA00023052"/>
    </source>
</evidence>
<dbReference type="PANTHER" id="PTHR18968">
    <property type="entry name" value="THIAMINE PYROPHOSPHATE ENZYMES"/>
    <property type="match status" value="1"/>
</dbReference>
<evidence type="ECO:0000256" key="1">
    <source>
        <dbReference type="ARBA" id="ARBA00007812"/>
    </source>
</evidence>
<evidence type="ECO:0000313" key="6">
    <source>
        <dbReference type="EMBL" id="MFC3616287.1"/>
    </source>
</evidence>
<dbReference type="CDD" id="cd02002">
    <property type="entry name" value="TPP_BFDC"/>
    <property type="match status" value="1"/>
</dbReference>
<evidence type="ECO:0000256" key="2">
    <source>
        <dbReference type="ARBA" id="ARBA00022679"/>
    </source>
</evidence>
<dbReference type="InterPro" id="IPR045229">
    <property type="entry name" value="TPP_enz"/>
</dbReference>
<proteinExistence type="inferred from homology"/>
<evidence type="ECO:0000259" key="5">
    <source>
        <dbReference type="Pfam" id="PF02776"/>
    </source>
</evidence>
<comment type="caution">
    <text evidence="6">The sequence shown here is derived from an EMBL/GenBank/DDBJ whole genome shotgun (WGS) entry which is preliminary data.</text>
</comment>
<dbReference type="PROSITE" id="PS00187">
    <property type="entry name" value="TPP_ENZYMES"/>
    <property type="match status" value="1"/>
</dbReference>
<name>A0ABV7TKW7_9RHOB</name>
<dbReference type="InterPro" id="IPR000399">
    <property type="entry name" value="TPP-bd_CS"/>
</dbReference>
<keyword evidence="3" id="KW-0786">Thiamine pyrophosphate</keyword>
<dbReference type="SUPFAM" id="SSF52518">
    <property type="entry name" value="Thiamin diphosphate-binding fold (THDP-binding)"/>
    <property type="match status" value="2"/>
</dbReference>
<reference evidence="7" key="1">
    <citation type="journal article" date="2019" name="Int. J. Syst. Evol. Microbiol.">
        <title>The Global Catalogue of Microorganisms (GCM) 10K type strain sequencing project: providing services to taxonomists for standard genome sequencing and annotation.</title>
        <authorList>
            <consortium name="The Broad Institute Genomics Platform"/>
            <consortium name="The Broad Institute Genome Sequencing Center for Infectious Disease"/>
            <person name="Wu L."/>
            <person name="Ma J."/>
        </authorList>
    </citation>
    <scope>NUCLEOTIDE SEQUENCE [LARGE SCALE GENOMIC DNA]</scope>
    <source>
        <strain evidence="7">KCTC 42911</strain>
    </source>
</reference>
<sequence length="516" mass="53611">MNEMNGAESLVETLIASEVEVCFTNPGTSEMHFVAALDRIAGMRPVLALFEGVATGAADGYYRMARRPASTLLHLGPGLANGISNLHNAKKAGSGVVNIVGEHAATHRALDAPLAADIEGLARPVSHWVRTSEHAADLGRDGAEAVAAAQAAPGQVATLILPSDTAWTSGGRVAEPVAFPARTQISDDLLEQAARALDGPESLLLLGGEALTAENLEKASRIAARTGCALLSEWSNARVERGAGRVPVARVPYPIDQALETLAPFRNVVLVGSKPPIGFFAYPGKPAILTREGAEIITLADACADLDGALSALVDALGASGEQPSLAPPLAAETVSGPATPETLAAVLGQSIPEGAIVVDESITTGRGFHPATLGAKPHTWLNNCGGSIGYSLPVAIGAAIACPDRKVMTLTGDGSAMYMPQALWTMAREELDITVVIWANRSYRILRGELKGVGVENAGPRAVDMLSLDRPEIDWVAQARALGVAGERVDRAEDFAEALASAFANKGPRLIEVLL</sequence>
<organism evidence="6 7">
    <name type="scientific">Lutimaribacter marinistellae</name>
    <dbReference type="NCBI Taxonomy" id="1820329"/>
    <lineage>
        <taxon>Bacteria</taxon>
        <taxon>Pseudomonadati</taxon>
        <taxon>Pseudomonadota</taxon>
        <taxon>Alphaproteobacteria</taxon>
        <taxon>Rhodobacterales</taxon>
        <taxon>Roseobacteraceae</taxon>
        <taxon>Lutimaribacter</taxon>
    </lineage>
</organism>
<accession>A0ABV7TKW7</accession>
<gene>
    <name evidence="6" type="ORF">ACFORG_21300</name>
</gene>
<dbReference type="PANTHER" id="PTHR18968:SF86">
    <property type="entry name" value="ACETOLACTATE SYNTHASE LARGE SUBUNIT ILVX-RELATED"/>
    <property type="match status" value="1"/>
</dbReference>
<dbReference type="Pfam" id="PF02776">
    <property type="entry name" value="TPP_enzyme_N"/>
    <property type="match status" value="1"/>
</dbReference>
<keyword evidence="2" id="KW-0808">Transferase</keyword>
<dbReference type="InterPro" id="IPR011766">
    <property type="entry name" value="TPP_enzyme_TPP-bd"/>
</dbReference>
<dbReference type="Gene3D" id="3.40.50.970">
    <property type="match status" value="2"/>
</dbReference>
<protein>
    <submittedName>
        <fullName evidence="6">Acetolactate synthase large subunit</fullName>
    </submittedName>
</protein>
<evidence type="ECO:0000259" key="4">
    <source>
        <dbReference type="Pfam" id="PF02775"/>
    </source>
</evidence>
<feature type="domain" description="Thiamine pyrophosphate enzyme N-terminal TPP-binding" evidence="5">
    <location>
        <begin position="4"/>
        <end position="109"/>
    </location>
</feature>
<dbReference type="Pfam" id="PF02775">
    <property type="entry name" value="TPP_enzyme_C"/>
    <property type="match status" value="1"/>
</dbReference>
<dbReference type="CDD" id="cd07035">
    <property type="entry name" value="TPP_PYR_POX_like"/>
    <property type="match status" value="1"/>
</dbReference>
<dbReference type="RefSeq" id="WP_386737593.1">
    <property type="nucleotide sequence ID" value="NZ_JBHRXI010000048.1"/>
</dbReference>
<dbReference type="Proteomes" id="UP001595629">
    <property type="component" value="Unassembled WGS sequence"/>
</dbReference>
<evidence type="ECO:0000313" key="7">
    <source>
        <dbReference type="Proteomes" id="UP001595629"/>
    </source>
</evidence>
<dbReference type="InterPro" id="IPR029061">
    <property type="entry name" value="THDP-binding"/>
</dbReference>
<feature type="domain" description="Thiamine pyrophosphate enzyme TPP-binding" evidence="4">
    <location>
        <begin position="377"/>
        <end position="514"/>
    </location>
</feature>
<dbReference type="NCBIfam" id="NF005760">
    <property type="entry name" value="PRK07586.1"/>
    <property type="match status" value="1"/>
</dbReference>
<keyword evidence="7" id="KW-1185">Reference proteome</keyword>
<comment type="similarity">
    <text evidence="1">Belongs to the TPP enzyme family.</text>
</comment>
<dbReference type="EMBL" id="JBHRXI010000048">
    <property type="protein sequence ID" value="MFC3616287.1"/>
    <property type="molecule type" value="Genomic_DNA"/>
</dbReference>
<dbReference type="InterPro" id="IPR012001">
    <property type="entry name" value="Thiamin_PyroP_enz_TPP-bd_dom"/>
</dbReference>